<comment type="function">
    <text evidence="7">The globular domain of the protein is located near the polypeptide exit tunnel on the outside of the subunit, while an extended beta-hairpin is found that lines the wall of the exit tunnel in the center of the 70S ribosome.</text>
</comment>
<dbReference type="InterPro" id="IPR005727">
    <property type="entry name" value="Ribosomal_uL22_bac/chlpt-type"/>
</dbReference>
<organism evidence="11">
    <name type="scientific">candidate division CPR3 bacterium</name>
    <dbReference type="NCBI Taxonomy" id="2268181"/>
    <lineage>
        <taxon>Bacteria</taxon>
        <taxon>Bacteria division CPR3</taxon>
    </lineage>
</organism>
<evidence type="ECO:0000313" key="11">
    <source>
        <dbReference type="EMBL" id="HFZ08939.1"/>
    </source>
</evidence>
<dbReference type="HAMAP" id="MF_01331_B">
    <property type="entry name" value="Ribosomal_uL22_B"/>
    <property type="match status" value="1"/>
</dbReference>
<dbReference type="PANTHER" id="PTHR13501:SF8">
    <property type="entry name" value="LARGE RIBOSOMAL SUBUNIT PROTEIN UL22M"/>
    <property type="match status" value="1"/>
</dbReference>
<dbReference type="GO" id="GO:0019843">
    <property type="term" value="F:rRNA binding"/>
    <property type="evidence" value="ECO:0007669"/>
    <property type="project" value="UniProtKB-UniRule"/>
</dbReference>
<keyword evidence="3 7" id="KW-0694">RNA-binding</keyword>
<dbReference type="GO" id="GO:0022625">
    <property type="term" value="C:cytosolic large ribosomal subunit"/>
    <property type="evidence" value="ECO:0007669"/>
    <property type="project" value="TreeGrafter"/>
</dbReference>
<evidence type="ECO:0000256" key="1">
    <source>
        <dbReference type="ARBA" id="ARBA00009451"/>
    </source>
</evidence>
<sequence>MEIKASARYVKTAPRKIRLVCDLIRGRKLTESIHQLSFLQKQAAYDVLNLLRSALANAKQKNLKPEDLFIKEIRCDEGPSLKRLLLGSRGRASQIKKRMSHIMVVLSDNRQSEILNSKLQTNSNVGNKKSKKRGKDA</sequence>
<dbReference type="Pfam" id="PF00237">
    <property type="entry name" value="Ribosomal_L22"/>
    <property type="match status" value="1"/>
</dbReference>
<keyword evidence="4 7" id="KW-0689">Ribosomal protein</keyword>
<dbReference type="PANTHER" id="PTHR13501">
    <property type="entry name" value="CHLOROPLAST 50S RIBOSOMAL PROTEIN L22-RELATED"/>
    <property type="match status" value="1"/>
</dbReference>
<dbReference type="SUPFAM" id="SSF54843">
    <property type="entry name" value="Ribosomal protein L22"/>
    <property type="match status" value="1"/>
</dbReference>
<evidence type="ECO:0000256" key="7">
    <source>
        <dbReference type="HAMAP-Rule" id="MF_01331"/>
    </source>
</evidence>
<evidence type="ECO:0000256" key="6">
    <source>
        <dbReference type="ARBA" id="ARBA00035207"/>
    </source>
</evidence>
<dbReference type="GO" id="GO:0003735">
    <property type="term" value="F:structural constituent of ribosome"/>
    <property type="evidence" value="ECO:0007669"/>
    <property type="project" value="InterPro"/>
</dbReference>
<dbReference type="NCBIfam" id="TIGR01044">
    <property type="entry name" value="rplV_bact"/>
    <property type="match status" value="1"/>
</dbReference>
<dbReference type="GO" id="GO:0006412">
    <property type="term" value="P:translation"/>
    <property type="evidence" value="ECO:0007669"/>
    <property type="project" value="UniProtKB-UniRule"/>
</dbReference>
<evidence type="ECO:0000256" key="8">
    <source>
        <dbReference type="RuleBase" id="RU004005"/>
    </source>
</evidence>
<reference evidence="11" key="1">
    <citation type="journal article" date="2020" name="mSystems">
        <title>Genome- and Community-Level Interaction Insights into Carbon Utilization and Element Cycling Functions of Hydrothermarchaeota in Hydrothermal Sediment.</title>
        <authorList>
            <person name="Zhou Z."/>
            <person name="Liu Y."/>
            <person name="Xu W."/>
            <person name="Pan J."/>
            <person name="Luo Z.H."/>
            <person name="Li M."/>
        </authorList>
    </citation>
    <scope>NUCLEOTIDE SEQUENCE [LARGE SCALE GENOMIC DNA]</scope>
    <source>
        <strain evidence="11">SpSt-757</strain>
    </source>
</reference>
<protein>
    <recommendedName>
        <fullName evidence="6 7">Large ribosomal subunit protein uL22</fullName>
    </recommendedName>
</protein>
<keyword evidence="2 7" id="KW-0699">rRNA-binding</keyword>
<comment type="caution">
    <text evidence="11">The sequence shown here is derived from an EMBL/GenBank/DDBJ whole genome shotgun (WGS) entry which is preliminary data.</text>
</comment>
<evidence type="ECO:0000256" key="5">
    <source>
        <dbReference type="ARBA" id="ARBA00023274"/>
    </source>
</evidence>
<comment type="subunit">
    <text evidence="7 9">Part of the 50S ribosomal subunit.</text>
</comment>
<evidence type="ECO:0000256" key="10">
    <source>
        <dbReference type="RuleBase" id="RU004008"/>
    </source>
</evidence>
<dbReference type="Gene3D" id="3.90.470.10">
    <property type="entry name" value="Ribosomal protein L22/L17"/>
    <property type="match status" value="1"/>
</dbReference>
<name>A0A7V3N4G8_UNCC3</name>
<keyword evidence="5 7" id="KW-0687">Ribonucleoprotein</keyword>
<dbReference type="CDD" id="cd00336">
    <property type="entry name" value="Ribosomal_L22"/>
    <property type="match status" value="1"/>
</dbReference>
<evidence type="ECO:0000256" key="2">
    <source>
        <dbReference type="ARBA" id="ARBA00022730"/>
    </source>
</evidence>
<comment type="similarity">
    <text evidence="1 7 8">Belongs to the universal ribosomal protein uL22 family.</text>
</comment>
<dbReference type="AlphaFoldDB" id="A0A7V3N4G8"/>
<proteinExistence type="inferred from homology"/>
<dbReference type="EMBL" id="DTGG01000075">
    <property type="protein sequence ID" value="HFZ08939.1"/>
    <property type="molecule type" value="Genomic_DNA"/>
</dbReference>
<evidence type="ECO:0000256" key="4">
    <source>
        <dbReference type="ARBA" id="ARBA00022980"/>
    </source>
</evidence>
<gene>
    <name evidence="7" type="primary">rplV</name>
    <name evidence="11" type="ORF">ENV41_02260</name>
</gene>
<dbReference type="InterPro" id="IPR047867">
    <property type="entry name" value="Ribosomal_uL22_bac/org-type"/>
</dbReference>
<evidence type="ECO:0000256" key="3">
    <source>
        <dbReference type="ARBA" id="ARBA00022884"/>
    </source>
</evidence>
<dbReference type="InterPro" id="IPR036394">
    <property type="entry name" value="Ribosomal_uL22_sf"/>
</dbReference>
<dbReference type="InterPro" id="IPR001063">
    <property type="entry name" value="Ribosomal_uL22"/>
</dbReference>
<comment type="function">
    <text evidence="7 10">This protein binds specifically to 23S rRNA; its binding is stimulated by other ribosomal proteins, e.g., L4, L17, and L20. It is important during the early stages of 50S assembly. It makes multiple contacts with different domains of the 23S rRNA in the assembled 50S subunit and ribosome.</text>
</comment>
<evidence type="ECO:0000256" key="9">
    <source>
        <dbReference type="RuleBase" id="RU004006"/>
    </source>
</evidence>
<accession>A0A7V3N4G8</accession>